<keyword evidence="2" id="KW-1185">Reference proteome</keyword>
<gene>
    <name evidence="1" type="ORF">X975_05762</name>
</gene>
<organism evidence="1 2">
    <name type="scientific">Stegodyphus mimosarum</name>
    <name type="common">African social velvet spider</name>
    <dbReference type="NCBI Taxonomy" id="407821"/>
    <lineage>
        <taxon>Eukaryota</taxon>
        <taxon>Metazoa</taxon>
        <taxon>Ecdysozoa</taxon>
        <taxon>Arthropoda</taxon>
        <taxon>Chelicerata</taxon>
        <taxon>Arachnida</taxon>
        <taxon>Araneae</taxon>
        <taxon>Araneomorphae</taxon>
        <taxon>Entelegynae</taxon>
        <taxon>Eresoidea</taxon>
        <taxon>Eresidae</taxon>
        <taxon>Stegodyphus</taxon>
    </lineage>
</organism>
<accession>A0A087URW3</accession>
<dbReference type="EMBL" id="KK121266">
    <property type="protein sequence ID" value="KFM80102.1"/>
    <property type="molecule type" value="Genomic_DNA"/>
</dbReference>
<name>A0A087URW3_STEMI</name>
<dbReference type="AlphaFoldDB" id="A0A087URW3"/>
<proteinExistence type="predicted"/>
<reference evidence="1 2" key="1">
    <citation type="submission" date="2013-11" db="EMBL/GenBank/DDBJ databases">
        <title>Genome sequencing of Stegodyphus mimosarum.</title>
        <authorList>
            <person name="Bechsgaard J."/>
        </authorList>
    </citation>
    <scope>NUCLEOTIDE SEQUENCE [LARGE SCALE GENOMIC DNA]</scope>
</reference>
<sequence length="48" mass="5507">MLFFLSFNHRSPRRSNQLLWPIEDAGKMAYGLKVRGPITANVRSWTSG</sequence>
<evidence type="ECO:0000313" key="2">
    <source>
        <dbReference type="Proteomes" id="UP000054359"/>
    </source>
</evidence>
<feature type="non-terminal residue" evidence="1">
    <location>
        <position position="48"/>
    </location>
</feature>
<evidence type="ECO:0000313" key="1">
    <source>
        <dbReference type="EMBL" id="KFM80102.1"/>
    </source>
</evidence>
<dbReference type="Proteomes" id="UP000054359">
    <property type="component" value="Unassembled WGS sequence"/>
</dbReference>
<protein>
    <submittedName>
        <fullName evidence="1">Uncharacterized protein</fullName>
    </submittedName>
</protein>